<dbReference type="Pfam" id="PF01420">
    <property type="entry name" value="Methylase_S"/>
    <property type="match status" value="2"/>
</dbReference>
<evidence type="ECO:0000256" key="3">
    <source>
        <dbReference type="ARBA" id="ARBA00023125"/>
    </source>
</evidence>
<dbReference type="Gene3D" id="1.10.287.1120">
    <property type="entry name" value="Bipartite methylase S protein"/>
    <property type="match status" value="1"/>
</dbReference>
<dbReference type="InterPro" id="IPR052021">
    <property type="entry name" value="Type-I_RS_S_subunit"/>
</dbReference>
<dbReference type="EMBL" id="UAWG01000020">
    <property type="protein sequence ID" value="SQB61075.1"/>
    <property type="molecule type" value="Genomic_DNA"/>
</dbReference>
<feature type="domain" description="Type I restriction modification DNA specificity" evidence="4">
    <location>
        <begin position="4"/>
        <end position="179"/>
    </location>
</feature>
<protein>
    <submittedName>
        <fullName evidence="5">Type I restriction-modification system specificity subunit</fullName>
    </submittedName>
</protein>
<keyword evidence="3" id="KW-0238">DNA-binding</keyword>
<gene>
    <name evidence="5" type="ORF">NCTC10719_02746</name>
</gene>
<evidence type="ECO:0000313" key="6">
    <source>
        <dbReference type="Proteomes" id="UP000249986"/>
    </source>
</evidence>
<evidence type="ECO:0000256" key="1">
    <source>
        <dbReference type="ARBA" id="ARBA00010923"/>
    </source>
</evidence>
<dbReference type="PANTHER" id="PTHR30408:SF12">
    <property type="entry name" value="TYPE I RESTRICTION ENZYME MJAVIII SPECIFICITY SUBUNIT"/>
    <property type="match status" value="1"/>
</dbReference>
<dbReference type="GO" id="GO:0003677">
    <property type="term" value="F:DNA binding"/>
    <property type="evidence" value="ECO:0007669"/>
    <property type="project" value="UniProtKB-KW"/>
</dbReference>
<comment type="similarity">
    <text evidence="1">Belongs to the type-I restriction system S methylase family.</text>
</comment>
<evidence type="ECO:0000256" key="2">
    <source>
        <dbReference type="ARBA" id="ARBA00022747"/>
    </source>
</evidence>
<dbReference type="InterPro" id="IPR000055">
    <property type="entry name" value="Restrct_endonuc_typeI_TRD"/>
</dbReference>
<sequence>MILKKVKVKDLGKVITGTTPPTKIKEYYADEYNFIKPSYIEKNVRFFNESEEKLSELAKEKYINTFVPELSTCVVTIGSIGEKICLTKELCLTNQQINTVIPNEKYDNMFVYYLLKYNLFKVKAANAGSSSGRENVNKSTFENIEVEVPNLQIQKKIAKILSAYDDLIENNLKRIKLLEESAELLYKEWFVNLRFIGYENNKIIDGAPESWEKCKLGDFITFVKGRKPNNTIDNQNDDTVPYLLVEVIEGNNLIYTDDKKVPVAFENEILMIMDGSRSGTIYKSLYGAVGSTMSIIRINNKKINEEYLYYYLKMNEEHIKKNNTGAAIPHANKEFINSMDILLPEEKILQKYYEIANNISRQIAILKKNNQTLKEARDILIPKLIMGEIEV</sequence>
<proteinExistence type="inferred from homology"/>
<feature type="domain" description="Type I restriction modification DNA specificity" evidence="4">
    <location>
        <begin position="208"/>
        <end position="374"/>
    </location>
</feature>
<evidence type="ECO:0000313" key="5">
    <source>
        <dbReference type="EMBL" id="SQB61075.1"/>
    </source>
</evidence>
<dbReference type="Proteomes" id="UP000249986">
    <property type="component" value="Unassembled WGS sequence"/>
</dbReference>
<dbReference type="CDD" id="cd17516">
    <property type="entry name" value="RMtype1_S_HinAWORF1578P-TRD2-CR2_like"/>
    <property type="match status" value="1"/>
</dbReference>
<keyword evidence="2" id="KW-0680">Restriction system</keyword>
<dbReference type="InterPro" id="IPR044946">
    <property type="entry name" value="Restrct_endonuc_typeI_TRD_sf"/>
</dbReference>
<dbReference type="AlphaFoldDB" id="A0A2X2YKK3"/>
<dbReference type="RefSeq" id="WP_111927033.1">
    <property type="nucleotide sequence ID" value="NZ_UAWG01000020.1"/>
</dbReference>
<reference evidence="5 6" key="1">
    <citation type="submission" date="2018-06" db="EMBL/GenBank/DDBJ databases">
        <authorList>
            <consortium name="Pathogen Informatics"/>
            <person name="Doyle S."/>
        </authorList>
    </citation>
    <scope>NUCLEOTIDE SEQUENCE [LARGE SCALE GENOMIC DNA]</scope>
    <source>
        <strain evidence="5 6">NCTC10719</strain>
    </source>
</reference>
<dbReference type="GO" id="GO:0009307">
    <property type="term" value="P:DNA restriction-modification system"/>
    <property type="evidence" value="ECO:0007669"/>
    <property type="project" value="UniProtKB-KW"/>
</dbReference>
<dbReference type="Gene3D" id="3.90.220.20">
    <property type="entry name" value="DNA methylase specificity domains"/>
    <property type="match status" value="2"/>
</dbReference>
<dbReference type="SUPFAM" id="SSF116734">
    <property type="entry name" value="DNA methylase specificity domain"/>
    <property type="match status" value="2"/>
</dbReference>
<dbReference type="REBASE" id="423552">
    <property type="entry name" value="S.Cpe10719I"/>
</dbReference>
<name>A0A2X2YKK3_CLOPF</name>
<accession>A0A2X2YKK3</accession>
<organism evidence="5 6">
    <name type="scientific">Clostridium perfringens</name>
    <dbReference type="NCBI Taxonomy" id="1502"/>
    <lineage>
        <taxon>Bacteria</taxon>
        <taxon>Bacillati</taxon>
        <taxon>Bacillota</taxon>
        <taxon>Clostridia</taxon>
        <taxon>Eubacteriales</taxon>
        <taxon>Clostridiaceae</taxon>
        <taxon>Clostridium</taxon>
    </lineage>
</organism>
<evidence type="ECO:0000259" key="4">
    <source>
        <dbReference type="Pfam" id="PF01420"/>
    </source>
</evidence>
<dbReference type="PANTHER" id="PTHR30408">
    <property type="entry name" value="TYPE-1 RESTRICTION ENZYME ECOKI SPECIFICITY PROTEIN"/>
    <property type="match status" value="1"/>
</dbReference>